<dbReference type="PANTHER" id="PTHR12963">
    <property type="entry name" value="THYROID RECEPTOR INTERACTING PROTEIN RELATED"/>
    <property type="match status" value="1"/>
</dbReference>
<dbReference type="GO" id="GO:0045893">
    <property type="term" value="P:positive regulation of DNA-templated transcription"/>
    <property type="evidence" value="ECO:0007669"/>
    <property type="project" value="TreeGrafter"/>
</dbReference>
<evidence type="ECO:0000313" key="4">
    <source>
        <dbReference type="Proteomes" id="UP000191024"/>
    </source>
</evidence>
<protein>
    <submittedName>
        <fullName evidence="3">LAMI_0H07492g1_1</fullName>
    </submittedName>
</protein>
<dbReference type="GO" id="GO:0072344">
    <property type="term" value="P:rescue of stalled ribosome"/>
    <property type="evidence" value="ECO:0007669"/>
    <property type="project" value="InterPro"/>
</dbReference>
<reference evidence="4" key="1">
    <citation type="submission" date="2016-03" db="EMBL/GenBank/DDBJ databases">
        <authorList>
            <person name="Devillers H."/>
        </authorList>
    </citation>
    <scope>NUCLEOTIDE SEQUENCE [LARGE SCALE GENOMIC DNA]</scope>
</reference>
<dbReference type="Pfam" id="PF06221">
    <property type="entry name" value="zf-C2HC5"/>
    <property type="match status" value="1"/>
</dbReference>
<feature type="compositionally biased region" description="Basic and acidic residues" evidence="1">
    <location>
        <begin position="422"/>
        <end position="433"/>
    </location>
</feature>
<dbReference type="PANTHER" id="PTHR12963:SF4">
    <property type="entry name" value="ACTIVATING SIGNAL COINTEGRATOR 1"/>
    <property type="match status" value="1"/>
</dbReference>
<gene>
    <name evidence="3" type="ORF">LAMI_0H07492G</name>
</gene>
<evidence type="ECO:0000256" key="1">
    <source>
        <dbReference type="SAM" id="MobiDB-lite"/>
    </source>
</evidence>
<dbReference type="EMBL" id="LT598468">
    <property type="protein sequence ID" value="SCV03354.1"/>
    <property type="molecule type" value="Genomic_DNA"/>
</dbReference>
<dbReference type="Proteomes" id="UP000191024">
    <property type="component" value="Chromosome H"/>
</dbReference>
<sequence>MGVREALEFAEESIPLIIPLQKDEVRQLCEEILANSGENPDLIAGKLIDILGHEESSLIFALQFNEKLNEGDESVESAKSTRPRQAETLVKPVKFVKPQRTATSVKSGVNAKTEPFKQDLVPLSDKASKEARKDVPVRKLMPGLKGISDTTKPVKTSKKPSKTKKLRNIREIDDVLENLEVDIAERDAASYVCYCQGNRHPLFEVCPNCTSCGKIICVREGLHLANCSFCGKELIPGAEREMIIQALKHEKDELNNPDKTLEQAAKPTKFKTYKITSGGGRNLFSDQDKLFKKIEQEAQKNMEIQKEQEEKEQAQQKEQRLKSRADTSDPELAAAEERLHNLLHFQDTSAERTKIIDTASDFSMDNNVGVWGSAYDQALLLKKQQRNLRKWEKAERAREGHRNGIRVDISVDRNGKVHMVEIPAEDSKGRAMSDDDADQISDEDDAADLKEIKDIKGKLSSDQKREQTKLQSKIWDYKTDKYQFQKPVYVGHADAEDKNLETQTKNKNEHSRIQMEKGNDTSLEQNILAVL</sequence>
<feature type="region of interest" description="Disordered" evidence="1">
    <location>
        <begin position="422"/>
        <end position="442"/>
    </location>
</feature>
<organism evidence="3 4">
    <name type="scientific">Lachancea mirantina</name>
    <dbReference type="NCBI Taxonomy" id="1230905"/>
    <lineage>
        <taxon>Eukaryota</taxon>
        <taxon>Fungi</taxon>
        <taxon>Dikarya</taxon>
        <taxon>Ascomycota</taxon>
        <taxon>Saccharomycotina</taxon>
        <taxon>Saccharomycetes</taxon>
        <taxon>Saccharomycetales</taxon>
        <taxon>Saccharomycetaceae</taxon>
        <taxon>Lachancea</taxon>
    </lineage>
</organism>
<evidence type="ECO:0000259" key="2">
    <source>
        <dbReference type="Pfam" id="PF06221"/>
    </source>
</evidence>
<dbReference type="InterPro" id="IPR039128">
    <property type="entry name" value="TRIP4-like"/>
</dbReference>
<dbReference type="GO" id="GO:0005634">
    <property type="term" value="C:nucleus"/>
    <property type="evidence" value="ECO:0007669"/>
    <property type="project" value="InterPro"/>
</dbReference>
<keyword evidence="4" id="KW-1185">Reference proteome</keyword>
<feature type="region of interest" description="Disordered" evidence="1">
    <location>
        <begin position="495"/>
        <end position="518"/>
    </location>
</feature>
<dbReference type="OrthoDB" id="338816at2759"/>
<evidence type="ECO:0000313" key="3">
    <source>
        <dbReference type="EMBL" id="SCV03354.1"/>
    </source>
</evidence>
<dbReference type="STRING" id="1230905.A0A1G4KFU6"/>
<name>A0A1G4KFU6_9SACH</name>
<dbReference type="AlphaFoldDB" id="A0A1G4KFU6"/>
<proteinExistence type="predicted"/>
<feature type="region of interest" description="Disordered" evidence="1">
    <location>
        <begin position="302"/>
        <end position="330"/>
    </location>
</feature>
<accession>A0A1G4KFU6</accession>
<feature type="domain" description="TRIP4/RQT4 C2HC5-type zinc finger" evidence="2">
    <location>
        <begin position="191"/>
        <end position="244"/>
    </location>
</feature>
<dbReference type="GO" id="GO:0180022">
    <property type="term" value="C:RQC-trigger complex"/>
    <property type="evidence" value="ECO:0007669"/>
    <property type="project" value="InterPro"/>
</dbReference>
<feature type="compositionally biased region" description="Basic and acidic residues" evidence="1">
    <location>
        <begin position="302"/>
        <end position="327"/>
    </location>
</feature>
<dbReference type="InterPro" id="IPR009349">
    <property type="entry name" value="TRIP4/RQT4_C2HC5_Znf"/>
</dbReference>
<dbReference type="GO" id="GO:0008270">
    <property type="term" value="F:zinc ion binding"/>
    <property type="evidence" value="ECO:0007669"/>
    <property type="project" value="InterPro"/>
</dbReference>